<name>A0A3D9CY21_9FLAO</name>
<dbReference type="Proteomes" id="UP000256326">
    <property type="component" value="Unassembled WGS sequence"/>
</dbReference>
<comment type="caution">
    <text evidence="2">The sequence shown here is derived from an EMBL/GenBank/DDBJ whole genome shotgun (WGS) entry which is preliminary data.</text>
</comment>
<dbReference type="InterPro" id="IPR018756">
    <property type="entry name" value="DUF2314"/>
</dbReference>
<dbReference type="Pfam" id="PF10077">
    <property type="entry name" value="DUF2314"/>
    <property type="match status" value="1"/>
</dbReference>
<reference evidence="2 3" key="1">
    <citation type="journal article" date="2006" name="Int. J. Syst. Evol. Microbiol.">
        <title>Chryseobacterium hispanicum sp. nov., isolated from the drinking water distribution system of Sevilla, Spain.</title>
        <authorList>
            <person name="Gallego V."/>
            <person name="Garcia M.T."/>
            <person name="Ventosa A."/>
        </authorList>
    </citation>
    <scope>NUCLEOTIDE SEQUENCE [LARGE SCALE GENOMIC DNA]</scope>
    <source>
        <strain evidence="2 3">KCTC 22104</strain>
    </source>
</reference>
<dbReference type="EMBL" id="QNUG01000015">
    <property type="protein sequence ID" value="REC70642.1"/>
    <property type="molecule type" value="Genomic_DNA"/>
</dbReference>
<evidence type="ECO:0000313" key="2">
    <source>
        <dbReference type="EMBL" id="REC70642.1"/>
    </source>
</evidence>
<evidence type="ECO:0000313" key="3">
    <source>
        <dbReference type="Proteomes" id="UP000256326"/>
    </source>
</evidence>
<protein>
    <recommendedName>
        <fullName evidence="1">DUF2314 domain-containing protein</fullName>
    </recommendedName>
</protein>
<keyword evidence="3" id="KW-1185">Reference proteome</keyword>
<dbReference type="AlphaFoldDB" id="A0A3D9CY21"/>
<proteinExistence type="predicted"/>
<sequence length="143" mass="16805">MDRIQRGEEPIIFSLSEDDKEMNSAIELANKTLIDFDEALKFSENENFALKIRYDINNKLEHIWAVNIEKIDDDYFGIIDNLPNSVIDIKLTDKVKIEKDKISDWMFSKKGKLLGGFTIRVIRNRMSQLEKEKFDKEFILSID</sequence>
<organism evidence="2 3">
    <name type="scientific">Epilithonimonas hispanica</name>
    <dbReference type="NCBI Taxonomy" id="358687"/>
    <lineage>
        <taxon>Bacteria</taxon>
        <taxon>Pseudomonadati</taxon>
        <taxon>Bacteroidota</taxon>
        <taxon>Flavobacteriia</taxon>
        <taxon>Flavobacteriales</taxon>
        <taxon>Weeksellaceae</taxon>
        <taxon>Chryseobacterium group</taxon>
        <taxon>Epilithonimonas</taxon>
    </lineage>
</organism>
<gene>
    <name evidence="2" type="ORF">DRF58_08840</name>
</gene>
<dbReference type="OrthoDB" id="884440at2"/>
<dbReference type="RefSeq" id="WP_116034713.1">
    <property type="nucleotide sequence ID" value="NZ_JBHLVV010000034.1"/>
</dbReference>
<feature type="domain" description="DUF2314" evidence="1">
    <location>
        <begin position="19"/>
        <end position="137"/>
    </location>
</feature>
<accession>A0A3D9CY21</accession>
<evidence type="ECO:0000259" key="1">
    <source>
        <dbReference type="Pfam" id="PF10077"/>
    </source>
</evidence>